<protein>
    <recommendedName>
        <fullName evidence="5">Glycoside hydrolase family 105 protein</fullName>
    </recommendedName>
</protein>
<dbReference type="EMBL" id="JAACJM010000022">
    <property type="protein sequence ID" value="KAF5366571.1"/>
    <property type="molecule type" value="Genomic_DNA"/>
</dbReference>
<dbReference type="Gene3D" id="1.50.10.10">
    <property type="match status" value="1"/>
</dbReference>
<reference evidence="3 4" key="1">
    <citation type="journal article" date="2020" name="ISME J.">
        <title>Uncovering the hidden diversity of litter-decomposition mechanisms in mushroom-forming fungi.</title>
        <authorList>
            <person name="Floudas D."/>
            <person name="Bentzer J."/>
            <person name="Ahren D."/>
            <person name="Johansson T."/>
            <person name="Persson P."/>
            <person name="Tunlid A."/>
        </authorList>
    </citation>
    <scope>NUCLEOTIDE SEQUENCE [LARGE SCALE GENOMIC DNA]</scope>
    <source>
        <strain evidence="3 4">CBS 291.85</strain>
    </source>
</reference>
<dbReference type="PANTHER" id="PTHR33886">
    <property type="entry name" value="UNSATURATED RHAMNOGALACTURONAN HYDROLASE (EUROFUNG)"/>
    <property type="match status" value="1"/>
</dbReference>
<keyword evidence="4" id="KW-1185">Reference proteome</keyword>
<keyword evidence="2" id="KW-0732">Signal</keyword>
<dbReference type="InterPro" id="IPR008928">
    <property type="entry name" value="6-hairpin_glycosidase_sf"/>
</dbReference>
<evidence type="ECO:0000313" key="4">
    <source>
        <dbReference type="Proteomes" id="UP000559256"/>
    </source>
</evidence>
<dbReference type="SUPFAM" id="SSF48208">
    <property type="entry name" value="Six-hairpin glycosidases"/>
    <property type="match status" value="1"/>
</dbReference>
<evidence type="ECO:0000256" key="2">
    <source>
        <dbReference type="SAM" id="SignalP"/>
    </source>
</evidence>
<proteinExistence type="predicted"/>
<dbReference type="InterPro" id="IPR052043">
    <property type="entry name" value="PolySaccharide_Degr_Enz"/>
</dbReference>
<gene>
    <name evidence="3" type="ORF">D9758_008980</name>
</gene>
<dbReference type="AlphaFoldDB" id="A0A8H5GK68"/>
<feature type="chain" id="PRO_5034780780" description="Glycoside hydrolase family 105 protein" evidence="2">
    <location>
        <begin position="21"/>
        <end position="395"/>
    </location>
</feature>
<organism evidence="3 4">
    <name type="scientific">Tetrapyrgos nigripes</name>
    <dbReference type="NCBI Taxonomy" id="182062"/>
    <lineage>
        <taxon>Eukaryota</taxon>
        <taxon>Fungi</taxon>
        <taxon>Dikarya</taxon>
        <taxon>Basidiomycota</taxon>
        <taxon>Agaricomycotina</taxon>
        <taxon>Agaricomycetes</taxon>
        <taxon>Agaricomycetidae</taxon>
        <taxon>Agaricales</taxon>
        <taxon>Marasmiineae</taxon>
        <taxon>Marasmiaceae</taxon>
        <taxon>Tetrapyrgos</taxon>
    </lineage>
</organism>
<dbReference type="InterPro" id="IPR010905">
    <property type="entry name" value="Glyco_hydro_88"/>
</dbReference>
<accession>A0A8H5GK68</accession>
<evidence type="ECO:0008006" key="5">
    <source>
        <dbReference type="Google" id="ProtNLM"/>
    </source>
</evidence>
<sequence length="395" mass="44074">MRTSFLLSLSVLTQLGCALARPSSNAVWAADSAISRGQGNGLDANGQLTVSYEHGEFWWGLRLLYEKTGNQSYFDYILNGASRIVSNNGTVIGNYKVSDFSLDPVRTGPTFLYLFNQTGDAKWKKAADEYLTQLHGHPRTTQKQFWHKLIYPNQGWLDGIYMGEIFYAQYTNDLQRNNLTAWADITLQFQLMFENTLQNATAPNNTHLLYHGYDHSFKAVWASPDRGHSPEVWDRALGWYMMALVDVLDIMPASNPGHATLLHILQTLAPPLVAAADPHSGVWWLVMTQPGREGNYFESSGAAMFVYSLLKGVRRGYISDKDGSIVAASKKAYAYFLDNFVVPNSNGTMDWTHTVSVGSLSTTGDYNYYISQTTPVNDLKGVGAFLLASLEIERL</sequence>
<name>A0A8H5GK68_9AGAR</name>
<comment type="caution">
    <text evidence="3">The sequence shown here is derived from an EMBL/GenBank/DDBJ whole genome shotgun (WGS) entry which is preliminary data.</text>
</comment>
<dbReference type="GO" id="GO:0016787">
    <property type="term" value="F:hydrolase activity"/>
    <property type="evidence" value="ECO:0007669"/>
    <property type="project" value="UniProtKB-KW"/>
</dbReference>
<dbReference type="OrthoDB" id="540611at2759"/>
<evidence type="ECO:0000313" key="3">
    <source>
        <dbReference type="EMBL" id="KAF5366571.1"/>
    </source>
</evidence>
<dbReference type="PANTHER" id="PTHR33886:SF11">
    <property type="entry name" value="WALL GLYCOSYL HYDROLASE YTER, PUTATIVE (AFU_ORTHOLOGUE AFUA_2G14630)-RELATED"/>
    <property type="match status" value="1"/>
</dbReference>
<dbReference type="InterPro" id="IPR012341">
    <property type="entry name" value="6hp_glycosidase-like_sf"/>
</dbReference>
<keyword evidence="1" id="KW-0378">Hydrolase</keyword>
<evidence type="ECO:0000256" key="1">
    <source>
        <dbReference type="ARBA" id="ARBA00022801"/>
    </source>
</evidence>
<dbReference type="GO" id="GO:0005975">
    <property type="term" value="P:carbohydrate metabolic process"/>
    <property type="evidence" value="ECO:0007669"/>
    <property type="project" value="InterPro"/>
</dbReference>
<feature type="signal peptide" evidence="2">
    <location>
        <begin position="1"/>
        <end position="20"/>
    </location>
</feature>
<dbReference type="Pfam" id="PF07470">
    <property type="entry name" value="Glyco_hydro_88"/>
    <property type="match status" value="1"/>
</dbReference>
<dbReference type="Proteomes" id="UP000559256">
    <property type="component" value="Unassembled WGS sequence"/>
</dbReference>